<keyword evidence="2" id="KW-0762">Sugar transport</keyword>
<dbReference type="GO" id="GO:0009401">
    <property type="term" value="P:phosphoenolpyruvate-dependent sugar phosphotransferase system"/>
    <property type="evidence" value="ECO:0007669"/>
    <property type="project" value="UniProtKB-KW"/>
</dbReference>
<dbReference type="EMBL" id="SOAZ01000039">
    <property type="protein sequence ID" value="TDT46039.1"/>
    <property type="molecule type" value="Genomic_DNA"/>
</dbReference>
<keyword evidence="4" id="KW-0598">Phosphotransferase system</keyword>
<reference evidence="6 7" key="1">
    <citation type="submission" date="2019-03" db="EMBL/GenBank/DDBJ databases">
        <title>Genomic Encyclopedia of Type Strains, Phase IV (KMG-IV): sequencing the most valuable type-strain genomes for metagenomic binning, comparative biology and taxonomic classification.</title>
        <authorList>
            <person name="Goeker M."/>
        </authorList>
    </citation>
    <scope>NUCLEOTIDE SEQUENCE [LARGE SCALE GENOMIC DNA]</scope>
    <source>
        <strain evidence="6 7">DSM 24455</strain>
    </source>
</reference>
<dbReference type="Proteomes" id="UP000295325">
    <property type="component" value="Unassembled WGS sequence"/>
</dbReference>
<dbReference type="SUPFAM" id="SSF46973">
    <property type="entry name" value="Enzyme IIa from lactose specific PTS, IIa-lac"/>
    <property type="match status" value="1"/>
</dbReference>
<name>A0A4R7K5H7_9CLOT</name>
<organism evidence="6 7">
    <name type="scientific">Fonticella tunisiensis</name>
    <dbReference type="NCBI Taxonomy" id="1096341"/>
    <lineage>
        <taxon>Bacteria</taxon>
        <taxon>Bacillati</taxon>
        <taxon>Bacillota</taxon>
        <taxon>Clostridia</taxon>
        <taxon>Eubacteriales</taxon>
        <taxon>Clostridiaceae</taxon>
        <taxon>Fonticella</taxon>
    </lineage>
</organism>
<evidence type="ECO:0000256" key="5">
    <source>
        <dbReference type="PROSITE-ProRule" id="PRU00418"/>
    </source>
</evidence>
<dbReference type="Gene3D" id="1.20.58.80">
    <property type="entry name" value="Phosphotransferase system, lactose/cellobiose-type IIA subunit"/>
    <property type="match status" value="1"/>
</dbReference>
<comment type="caution">
    <text evidence="6">The sequence shown here is derived from an EMBL/GenBank/DDBJ whole genome shotgun (WGS) entry which is preliminary data.</text>
</comment>
<evidence type="ECO:0000256" key="1">
    <source>
        <dbReference type="ARBA" id="ARBA00022448"/>
    </source>
</evidence>
<dbReference type="CDD" id="cd00215">
    <property type="entry name" value="PTS_IIA_lac"/>
    <property type="match status" value="1"/>
</dbReference>
<proteinExistence type="predicted"/>
<dbReference type="Pfam" id="PF02255">
    <property type="entry name" value="PTS_IIA"/>
    <property type="match status" value="1"/>
</dbReference>
<dbReference type="PANTHER" id="PTHR34382">
    <property type="entry name" value="PTS SYSTEM N,N'-DIACETYLCHITOBIOSE-SPECIFIC EIIA COMPONENT"/>
    <property type="match status" value="1"/>
</dbReference>
<accession>A0A4R7K5H7</accession>
<gene>
    <name evidence="6" type="ORF">EDD71_13913</name>
</gene>
<evidence type="ECO:0000256" key="3">
    <source>
        <dbReference type="ARBA" id="ARBA00022679"/>
    </source>
</evidence>
<dbReference type="InterPro" id="IPR036542">
    <property type="entry name" value="PTS_IIA_lac/cel_sf"/>
</dbReference>
<keyword evidence="7" id="KW-1185">Reference proteome</keyword>
<feature type="modified residue" description="Phosphohistidine; by HPr" evidence="5">
    <location>
        <position position="115"/>
    </location>
</feature>
<keyword evidence="1" id="KW-0813">Transport</keyword>
<dbReference type="PROSITE" id="PS51095">
    <property type="entry name" value="PTS_EIIA_TYPE_3"/>
    <property type="match status" value="1"/>
</dbReference>
<evidence type="ECO:0000256" key="2">
    <source>
        <dbReference type="ARBA" id="ARBA00022597"/>
    </source>
</evidence>
<evidence type="ECO:0000256" key="4">
    <source>
        <dbReference type="ARBA" id="ARBA00022683"/>
    </source>
</evidence>
<dbReference type="PANTHER" id="PTHR34382:SF7">
    <property type="entry name" value="PTS SYSTEM N,N'-DIACETYLCHITOBIOSE-SPECIFIC EIIA COMPONENT"/>
    <property type="match status" value="1"/>
</dbReference>
<evidence type="ECO:0000313" key="7">
    <source>
        <dbReference type="Proteomes" id="UP000295325"/>
    </source>
</evidence>
<evidence type="ECO:0000313" key="6">
    <source>
        <dbReference type="EMBL" id="TDT46039.1"/>
    </source>
</evidence>
<protein>
    <submittedName>
        <fullName evidence="6">Cellobiose-specific phosphotransferase system component IIA</fullName>
    </submittedName>
</protein>
<dbReference type="InterPro" id="IPR003188">
    <property type="entry name" value="PTS_IIA_lac/cel"/>
</dbReference>
<dbReference type="GO" id="GO:0016740">
    <property type="term" value="F:transferase activity"/>
    <property type="evidence" value="ECO:0007669"/>
    <property type="project" value="UniProtKB-KW"/>
</dbReference>
<sequence length="140" mass="16292">MHDFLRNIQMIVKLYVHWYHSILRMDVEATFNHTKMRGCVKSMKQTILNIIMYSGEARSLAVEAIQSAKKGDFDKAKELLDEADEQIASGLVEQLYFIQKEASGEMLDFSFLLVHAQDHLMNAITFKELAEEFVEVYKRK</sequence>
<dbReference type="AlphaFoldDB" id="A0A4R7K5H7"/>
<keyword evidence="3 6" id="KW-0808">Transferase</keyword>